<organism evidence="1 2">
    <name type="scientific">Penicillium subrubescens</name>
    <dbReference type="NCBI Taxonomy" id="1316194"/>
    <lineage>
        <taxon>Eukaryota</taxon>
        <taxon>Fungi</taxon>
        <taxon>Dikarya</taxon>
        <taxon>Ascomycota</taxon>
        <taxon>Pezizomycotina</taxon>
        <taxon>Eurotiomycetes</taxon>
        <taxon>Eurotiomycetidae</taxon>
        <taxon>Eurotiales</taxon>
        <taxon>Aspergillaceae</taxon>
        <taxon>Penicillium</taxon>
    </lineage>
</organism>
<keyword evidence="2" id="KW-1185">Reference proteome</keyword>
<name>A0A1Q5UCR5_9EURO</name>
<sequence length="144" mass="17355">MTSSASAHPNTKYLKINAVLNPARDWPQKPTTDLEWPSGMHKQLSHVHTFHKTQRTSEGVPSFSARVEHRNTRRSLRDTSFSAYRKYLDEEVMFITYHRQYLSLDWDEVLRRFNQRFTSRRRPGFKGIQSVFYRYRRRQIKNHP</sequence>
<dbReference type="EMBL" id="MNBE01000375">
    <property type="protein sequence ID" value="OKP10253.1"/>
    <property type="molecule type" value="Genomic_DNA"/>
</dbReference>
<gene>
    <name evidence="1" type="ORF">PENSUB_4338</name>
</gene>
<proteinExistence type="predicted"/>
<reference evidence="1 2" key="1">
    <citation type="submission" date="2016-10" db="EMBL/GenBank/DDBJ databases">
        <title>Genome sequence of the ascomycete fungus Penicillium subrubescens.</title>
        <authorList>
            <person name="De Vries R.P."/>
            <person name="Peng M."/>
            <person name="Dilokpimol A."/>
            <person name="Hilden K."/>
            <person name="Makela M.R."/>
            <person name="Grigoriev I."/>
            <person name="Riley R."/>
            <person name="Granchi Z."/>
        </authorList>
    </citation>
    <scope>NUCLEOTIDE SEQUENCE [LARGE SCALE GENOMIC DNA]</scope>
    <source>
        <strain evidence="1 2">CBS 132785</strain>
    </source>
</reference>
<protein>
    <submittedName>
        <fullName evidence="1">Uncharacterized protein</fullName>
    </submittedName>
</protein>
<comment type="caution">
    <text evidence="1">The sequence shown here is derived from an EMBL/GenBank/DDBJ whole genome shotgun (WGS) entry which is preliminary data.</text>
</comment>
<dbReference type="Proteomes" id="UP000186955">
    <property type="component" value="Unassembled WGS sequence"/>
</dbReference>
<accession>A0A1Q5UCR5</accession>
<evidence type="ECO:0000313" key="2">
    <source>
        <dbReference type="Proteomes" id="UP000186955"/>
    </source>
</evidence>
<evidence type="ECO:0000313" key="1">
    <source>
        <dbReference type="EMBL" id="OKP10253.1"/>
    </source>
</evidence>
<dbReference type="AlphaFoldDB" id="A0A1Q5UCR5"/>